<feature type="compositionally biased region" description="Gly residues" evidence="1">
    <location>
        <begin position="25"/>
        <end position="43"/>
    </location>
</feature>
<keyword evidence="4" id="KW-1185">Reference proteome</keyword>
<evidence type="ECO:0000256" key="2">
    <source>
        <dbReference type="SAM" id="Phobius"/>
    </source>
</evidence>
<feature type="compositionally biased region" description="Basic and acidic residues" evidence="1">
    <location>
        <begin position="12"/>
        <end position="23"/>
    </location>
</feature>
<proteinExistence type="predicted"/>
<feature type="compositionally biased region" description="Low complexity" evidence="1">
    <location>
        <begin position="74"/>
        <end position="87"/>
    </location>
</feature>
<dbReference type="EMBL" id="BAABHQ010000013">
    <property type="protein sequence ID" value="GAA4885543.1"/>
    <property type="molecule type" value="Genomic_DNA"/>
</dbReference>
<evidence type="ECO:0000256" key="1">
    <source>
        <dbReference type="SAM" id="MobiDB-lite"/>
    </source>
</evidence>
<name>A0ABP9ERI7_9PSEU</name>
<gene>
    <name evidence="3" type="ORF">GCM10023203_42420</name>
</gene>
<sequence length="214" mass="20397">MSVGTTGPQGRCDVEVPGAREEAGGAAGAVGAVGAGGPVGVGGPVSPAHPALRPAGRPQPAGSRPARSADPGDVRGPVRPAGRRGPAALPPVRPRVAGGGAARRVELVPAVAPAVLRRRRVAAVVVLGVLLGVLVGVLAGLVVPSTAPGAAPTPVPAGTTVAVVGAGESLTDVAGRVAPGADTDAVVTRIRELNGMEGASSLAPGRPLVVPAAG</sequence>
<keyword evidence="2" id="KW-0472">Membrane</keyword>
<feature type="region of interest" description="Disordered" evidence="1">
    <location>
        <begin position="1"/>
        <end position="94"/>
    </location>
</feature>
<evidence type="ECO:0000313" key="3">
    <source>
        <dbReference type="EMBL" id="GAA4885543.1"/>
    </source>
</evidence>
<protein>
    <recommendedName>
        <fullName evidence="5">LysM domain-containing protein</fullName>
    </recommendedName>
</protein>
<organism evidence="3 4">
    <name type="scientific">Actinomycetospora straminea</name>
    <dbReference type="NCBI Taxonomy" id="663607"/>
    <lineage>
        <taxon>Bacteria</taxon>
        <taxon>Bacillati</taxon>
        <taxon>Actinomycetota</taxon>
        <taxon>Actinomycetes</taxon>
        <taxon>Pseudonocardiales</taxon>
        <taxon>Pseudonocardiaceae</taxon>
        <taxon>Actinomycetospora</taxon>
    </lineage>
</organism>
<feature type="transmembrane region" description="Helical" evidence="2">
    <location>
        <begin position="121"/>
        <end position="143"/>
    </location>
</feature>
<accession>A0ABP9ERI7</accession>
<reference evidence="4" key="1">
    <citation type="journal article" date="2019" name="Int. J. Syst. Evol. Microbiol.">
        <title>The Global Catalogue of Microorganisms (GCM) 10K type strain sequencing project: providing services to taxonomists for standard genome sequencing and annotation.</title>
        <authorList>
            <consortium name="The Broad Institute Genomics Platform"/>
            <consortium name="The Broad Institute Genome Sequencing Center for Infectious Disease"/>
            <person name="Wu L."/>
            <person name="Ma J."/>
        </authorList>
    </citation>
    <scope>NUCLEOTIDE SEQUENCE [LARGE SCALE GENOMIC DNA]</scope>
    <source>
        <strain evidence="4">JCM 17983</strain>
    </source>
</reference>
<dbReference type="RefSeq" id="WP_345381614.1">
    <property type="nucleotide sequence ID" value="NZ_BAABHQ010000013.1"/>
</dbReference>
<evidence type="ECO:0000313" key="4">
    <source>
        <dbReference type="Proteomes" id="UP001500457"/>
    </source>
</evidence>
<evidence type="ECO:0008006" key="5">
    <source>
        <dbReference type="Google" id="ProtNLM"/>
    </source>
</evidence>
<keyword evidence="2" id="KW-1133">Transmembrane helix</keyword>
<dbReference type="Proteomes" id="UP001500457">
    <property type="component" value="Unassembled WGS sequence"/>
</dbReference>
<keyword evidence="2" id="KW-0812">Transmembrane</keyword>
<comment type="caution">
    <text evidence="3">The sequence shown here is derived from an EMBL/GenBank/DDBJ whole genome shotgun (WGS) entry which is preliminary data.</text>
</comment>